<dbReference type="EMBL" id="BMWC01000005">
    <property type="protein sequence ID" value="GGX05076.1"/>
    <property type="molecule type" value="Genomic_DNA"/>
</dbReference>
<feature type="compositionally biased region" description="Acidic residues" evidence="1">
    <location>
        <begin position="1"/>
        <end position="11"/>
    </location>
</feature>
<dbReference type="RefSeq" id="WP_190051512.1">
    <property type="nucleotide sequence ID" value="NZ_BMWC01000005.1"/>
</dbReference>
<feature type="region of interest" description="Disordered" evidence="1">
    <location>
        <begin position="1"/>
        <end position="24"/>
    </location>
</feature>
<evidence type="ECO:0000313" key="2">
    <source>
        <dbReference type="EMBL" id="GGX05076.1"/>
    </source>
</evidence>
<comment type="caution">
    <text evidence="2">The sequence shown here is derived from an EMBL/GenBank/DDBJ whole genome shotgun (WGS) entry which is preliminary data.</text>
</comment>
<feature type="region of interest" description="Disordered" evidence="1">
    <location>
        <begin position="64"/>
        <end position="90"/>
    </location>
</feature>
<gene>
    <name evidence="2" type="ORF">GCM10010383_38890</name>
</gene>
<evidence type="ECO:0000313" key="3">
    <source>
        <dbReference type="Proteomes" id="UP000617743"/>
    </source>
</evidence>
<dbReference type="Proteomes" id="UP000617743">
    <property type="component" value="Unassembled WGS sequence"/>
</dbReference>
<proteinExistence type="predicted"/>
<sequence length="154" mass="16397">MQNNDEDTEPVDETRLSDEEAEELSKLVSDLTGLMVSVKVEAETPVAGAAVRFAERIRAELEQPDCRIQEDSDGADAVLGPISGDADDPGPALRAAMTALGGNWGDVTVTTNIAGPVHYVVRAAEQSPDKAGATRIHLWAASAWALVRYAEEHS</sequence>
<organism evidence="2 3">
    <name type="scientific">Streptomyces lomondensis</name>
    <dbReference type="NCBI Taxonomy" id="68229"/>
    <lineage>
        <taxon>Bacteria</taxon>
        <taxon>Bacillati</taxon>
        <taxon>Actinomycetota</taxon>
        <taxon>Actinomycetes</taxon>
        <taxon>Kitasatosporales</taxon>
        <taxon>Streptomycetaceae</taxon>
        <taxon>Streptomyces</taxon>
    </lineage>
</organism>
<reference evidence="3" key="1">
    <citation type="journal article" date="2019" name="Int. J. Syst. Evol. Microbiol.">
        <title>The Global Catalogue of Microorganisms (GCM) 10K type strain sequencing project: providing services to taxonomists for standard genome sequencing and annotation.</title>
        <authorList>
            <consortium name="The Broad Institute Genomics Platform"/>
            <consortium name="The Broad Institute Genome Sequencing Center for Infectious Disease"/>
            <person name="Wu L."/>
            <person name="Ma J."/>
        </authorList>
    </citation>
    <scope>NUCLEOTIDE SEQUENCE [LARGE SCALE GENOMIC DNA]</scope>
    <source>
        <strain evidence="3">JCM 4866</strain>
    </source>
</reference>
<keyword evidence="3" id="KW-1185">Reference proteome</keyword>
<accession>A0ABQ2X8U1</accession>
<protein>
    <submittedName>
        <fullName evidence="2">Uncharacterized protein</fullName>
    </submittedName>
</protein>
<evidence type="ECO:0000256" key="1">
    <source>
        <dbReference type="SAM" id="MobiDB-lite"/>
    </source>
</evidence>
<name>A0ABQ2X8U1_9ACTN</name>